<proteinExistence type="predicted"/>
<dbReference type="AlphaFoldDB" id="A0A1F6M7B9"/>
<evidence type="ECO:0008006" key="3">
    <source>
        <dbReference type="Google" id="ProtNLM"/>
    </source>
</evidence>
<dbReference type="InterPro" id="IPR014746">
    <property type="entry name" value="Gln_synth/guanido_kin_cat_dom"/>
</dbReference>
<protein>
    <recommendedName>
        <fullName evidence="3">Glutamate--cysteine ligase</fullName>
    </recommendedName>
</protein>
<name>A0A1F6M7B9_9BACT</name>
<gene>
    <name evidence="1" type="ORF">A3J66_03605</name>
</gene>
<evidence type="ECO:0000313" key="2">
    <source>
        <dbReference type="Proteomes" id="UP000176282"/>
    </source>
</evidence>
<dbReference type="SUPFAM" id="SSF55931">
    <property type="entry name" value="Glutamine synthetase/guanido kinase"/>
    <property type="match status" value="1"/>
</dbReference>
<evidence type="ECO:0000313" key="1">
    <source>
        <dbReference type="EMBL" id="OGH67490.1"/>
    </source>
</evidence>
<reference evidence="1 2" key="1">
    <citation type="journal article" date="2016" name="Nat. Commun.">
        <title>Thousands of microbial genomes shed light on interconnected biogeochemical processes in an aquifer system.</title>
        <authorList>
            <person name="Anantharaman K."/>
            <person name="Brown C.T."/>
            <person name="Hug L.A."/>
            <person name="Sharon I."/>
            <person name="Castelle C.J."/>
            <person name="Probst A.J."/>
            <person name="Thomas B.C."/>
            <person name="Singh A."/>
            <person name="Wilkins M.J."/>
            <person name="Karaoz U."/>
            <person name="Brodie E.L."/>
            <person name="Williams K.H."/>
            <person name="Hubbard S.S."/>
            <person name="Banfield J.F."/>
        </authorList>
    </citation>
    <scope>NUCLEOTIDE SEQUENCE [LARGE SCALE GENOMIC DNA]</scope>
</reference>
<dbReference type="GO" id="GO:0003824">
    <property type="term" value="F:catalytic activity"/>
    <property type="evidence" value="ECO:0007669"/>
    <property type="project" value="InterPro"/>
</dbReference>
<dbReference type="Proteomes" id="UP000176282">
    <property type="component" value="Unassembled WGS sequence"/>
</dbReference>
<dbReference type="EMBL" id="MFQB01000031">
    <property type="protein sequence ID" value="OGH67490.1"/>
    <property type="molecule type" value="Genomic_DNA"/>
</dbReference>
<organism evidence="1 2">
    <name type="scientific">Candidatus Magasanikbacteria bacterium RIFCSPHIGHO2_02_FULL_47_14</name>
    <dbReference type="NCBI Taxonomy" id="1798680"/>
    <lineage>
        <taxon>Bacteria</taxon>
        <taxon>Candidatus Magasanikiibacteriota</taxon>
    </lineage>
</organism>
<accession>A0A1F6M7B9</accession>
<dbReference type="Gene3D" id="3.30.590.20">
    <property type="match status" value="1"/>
</dbReference>
<sequence length="323" mass="36263">MKRYGLEAEYLFAAPTTIHSLNGNTPPWVTKEFFDIMVEVVTDVHTSRGAAVEELQHRVEVLERLNGGVQLLPRATLPDDTAWSAAWGAVTSHTPYYQWVYEVACRQQGGASPFWLHPVGFHPNFSDTTLTEDQMVQAVNALRCLNFLFILVTANSPSRLHGCVSARSLLFPNRYPPFWRDAEHFREWISAEEAAGRIFTGKGRCWMACCPRLVDNDVHKPIERIELRSLDSGRDVPFETLGGCFELMERVIDASSGTASLPSLHSELHPNDQAVARLGRKAEVMLHGKAFSVIDIAREWCHGIPSLERVLEEGSPAEQLLRN</sequence>
<comment type="caution">
    <text evidence="1">The sequence shown here is derived from an EMBL/GenBank/DDBJ whole genome shotgun (WGS) entry which is preliminary data.</text>
</comment>